<evidence type="ECO:0000259" key="1">
    <source>
        <dbReference type="Pfam" id="PF12776"/>
    </source>
</evidence>
<protein>
    <submittedName>
        <fullName evidence="3">L10-interacting MYB domain-containing protein-like</fullName>
    </submittedName>
</protein>
<dbReference type="AlphaFoldDB" id="A0A9R0K1W8"/>
<sequence length="272" mass="31311">MADSNQDFADDETLKIDGVEVLWTERLESYFVYIMAEEVAKGNMQSATFANAAWRGIAEALRQRTGKEYTYLQLKNKYHNLRARWSDFSNLLREKDIAYDSITGEVVARDDIWRKLATKYRRAKSFRKKGLKDYDKLCVIFGHAEIQSIRGDSSEGDVDTCRVKKAEKLRTLENPCKDIMVEKFNASKKQKLGKKYSFTPSLDSVADSGDGCGYQSGQIQDVVRCMEALNSLEGIDGASYVKVTRYIHDDPLWRKMFLCMPDERKKDWVLNI</sequence>
<reference evidence="3" key="2">
    <citation type="submission" date="2025-08" db="UniProtKB">
        <authorList>
            <consortium name="RefSeq"/>
        </authorList>
    </citation>
    <scope>IDENTIFICATION</scope>
    <source>
        <tissue evidence="3">Leaf</tissue>
    </source>
</reference>
<dbReference type="GeneID" id="110794832"/>
<dbReference type="InterPro" id="IPR045026">
    <property type="entry name" value="LIMYB"/>
</dbReference>
<organism evidence="2 3">
    <name type="scientific">Spinacia oleracea</name>
    <name type="common">Spinach</name>
    <dbReference type="NCBI Taxonomy" id="3562"/>
    <lineage>
        <taxon>Eukaryota</taxon>
        <taxon>Viridiplantae</taxon>
        <taxon>Streptophyta</taxon>
        <taxon>Embryophyta</taxon>
        <taxon>Tracheophyta</taxon>
        <taxon>Spermatophyta</taxon>
        <taxon>Magnoliopsida</taxon>
        <taxon>eudicotyledons</taxon>
        <taxon>Gunneridae</taxon>
        <taxon>Pentapetalae</taxon>
        <taxon>Caryophyllales</taxon>
        <taxon>Chenopodiaceae</taxon>
        <taxon>Chenopodioideae</taxon>
        <taxon>Anserineae</taxon>
        <taxon>Spinacia</taxon>
    </lineage>
</organism>
<evidence type="ECO:0000313" key="3">
    <source>
        <dbReference type="RefSeq" id="XP_021855491.2"/>
    </source>
</evidence>
<dbReference type="PANTHER" id="PTHR47584:SF14">
    <property type="entry name" value="L10-INTERACTING MYB DOMAIN-CONTAINING PROTEIN-LIKE"/>
    <property type="match status" value="1"/>
</dbReference>
<name>A0A9R0K1W8_SPIOL</name>
<reference evidence="2" key="1">
    <citation type="journal article" date="2021" name="Nat. Commun.">
        <title>Genomic analyses provide insights into spinach domestication and the genetic basis of agronomic traits.</title>
        <authorList>
            <person name="Cai X."/>
            <person name="Sun X."/>
            <person name="Xu C."/>
            <person name="Sun H."/>
            <person name="Wang X."/>
            <person name="Ge C."/>
            <person name="Zhang Z."/>
            <person name="Wang Q."/>
            <person name="Fei Z."/>
            <person name="Jiao C."/>
            <person name="Wang Q."/>
        </authorList>
    </citation>
    <scope>NUCLEOTIDE SEQUENCE [LARGE SCALE GENOMIC DNA]</scope>
    <source>
        <strain evidence="2">cv. Varoflay</strain>
    </source>
</reference>
<dbReference type="Pfam" id="PF12776">
    <property type="entry name" value="Myb_DNA-bind_3"/>
    <property type="match status" value="1"/>
</dbReference>
<dbReference type="InterPro" id="IPR024752">
    <property type="entry name" value="Myb/SANT-like_dom"/>
</dbReference>
<gene>
    <name evidence="3" type="primary">LOC110794832</name>
</gene>
<proteinExistence type="predicted"/>
<accession>A0A9R0K1W8</accession>
<dbReference type="PANTHER" id="PTHR47584">
    <property type="match status" value="1"/>
</dbReference>
<keyword evidence="2" id="KW-1185">Reference proteome</keyword>
<feature type="domain" description="Myb/SANT-like" evidence="1">
    <location>
        <begin position="23"/>
        <end position="115"/>
    </location>
</feature>
<dbReference type="KEGG" id="soe:110794832"/>
<dbReference type="Proteomes" id="UP000813463">
    <property type="component" value="Chromosome 1"/>
</dbReference>
<dbReference type="RefSeq" id="XP_021855491.2">
    <property type="nucleotide sequence ID" value="XM_021999799.2"/>
</dbReference>
<evidence type="ECO:0000313" key="2">
    <source>
        <dbReference type="Proteomes" id="UP000813463"/>
    </source>
</evidence>